<keyword evidence="2" id="KW-1133">Transmembrane helix</keyword>
<accession>A0AAW1YAW8</accession>
<gene>
    <name evidence="3" type="ORF">M0R45_011328</name>
</gene>
<evidence type="ECO:0000313" key="4">
    <source>
        <dbReference type="Proteomes" id="UP001457282"/>
    </source>
</evidence>
<comment type="caution">
    <text evidence="3">The sequence shown here is derived from an EMBL/GenBank/DDBJ whole genome shotgun (WGS) entry which is preliminary data.</text>
</comment>
<protein>
    <submittedName>
        <fullName evidence="3">Uncharacterized protein</fullName>
    </submittedName>
</protein>
<keyword evidence="2" id="KW-0472">Membrane</keyword>
<dbReference type="GO" id="GO:0005737">
    <property type="term" value="C:cytoplasm"/>
    <property type="evidence" value="ECO:0007669"/>
    <property type="project" value="TreeGrafter"/>
</dbReference>
<reference evidence="3 4" key="1">
    <citation type="journal article" date="2023" name="G3 (Bethesda)">
        <title>A chromosome-length genome assembly and annotation of blackberry (Rubus argutus, cv. 'Hillquist').</title>
        <authorList>
            <person name="Bruna T."/>
            <person name="Aryal R."/>
            <person name="Dudchenko O."/>
            <person name="Sargent D.J."/>
            <person name="Mead D."/>
            <person name="Buti M."/>
            <person name="Cavallini A."/>
            <person name="Hytonen T."/>
            <person name="Andres J."/>
            <person name="Pham M."/>
            <person name="Weisz D."/>
            <person name="Mascagni F."/>
            <person name="Usai G."/>
            <person name="Natali L."/>
            <person name="Bassil N."/>
            <person name="Fernandez G.E."/>
            <person name="Lomsadze A."/>
            <person name="Armour M."/>
            <person name="Olukolu B."/>
            <person name="Poorten T."/>
            <person name="Britton C."/>
            <person name="Davik J."/>
            <person name="Ashrafi H."/>
            <person name="Aiden E.L."/>
            <person name="Borodovsky M."/>
            <person name="Worthington M."/>
        </authorList>
    </citation>
    <scope>NUCLEOTIDE SEQUENCE [LARGE SCALE GENOMIC DNA]</scope>
    <source>
        <strain evidence="3">PI 553951</strain>
    </source>
</reference>
<sequence>MATATEEVRRVVFDSREASAMVEELRASFGSGKTRSYEWRASQLNKLEKVTEYHEAEIIEALRSDLSKPEFESFVQEVPTINLSTLFILNYCLFVFGCWCFGLLFTSRIRFCFAPTSYRFKLCDCICALIFLYHDADDDVLWK</sequence>
<dbReference type="GO" id="GO:0006081">
    <property type="term" value="P:aldehyde metabolic process"/>
    <property type="evidence" value="ECO:0007669"/>
    <property type="project" value="InterPro"/>
</dbReference>
<evidence type="ECO:0000313" key="3">
    <source>
        <dbReference type="EMBL" id="KAK9945832.1"/>
    </source>
</evidence>
<keyword evidence="4" id="KW-1185">Reference proteome</keyword>
<dbReference type="SUPFAM" id="SSF53720">
    <property type="entry name" value="ALDH-like"/>
    <property type="match status" value="1"/>
</dbReference>
<keyword evidence="2" id="KW-0812">Transmembrane</keyword>
<keyword evidence="1" id="KW-0560">Oxidoreductase</keyword>
<dbReference type="Gene3D" id="3.40.605.10">
    <property type="entry name" value="Aldehyde Dehydrogenase, Chain A, domain 1"/>
    <property type="match status" value="1"/>
</dbReference>
<dbReference type="PANTHER" id="PTHR43570:SF16">
    <property type="entry name" value="ALDEHYDE DEHYDROGENASE TYPE III, ISOFORM Q"/>
    <property type="match status" value="1"/>
</dbReference>
<dbReference type="PANTHER" id="PTHR43570">
    <property type="entry name" value="ALDEHYDE DEHYDROGENASE"/>
    <property type="match status" value="1"/>
</dbReference>
<feature type="transmembrane region" description="Helical" evidence="2">
    <location>
        <begin position="86"/>
        <end position="106"/>
    </location>
</feature>
<name>A0AAW1YAW8_RUBAR</name>
<dbReference type="InterPro" id="IPR012394">
    <property type="entry name" value="Aldehyde_DH_NAD(P)"/>
</dbReference>
<dbReference type="Proteomes" id="UP001457282">
    <property type="component" value="Unassembled WGS sequence"/>
</dbReference>
<dbReference type="AlphaFoldDB" id="A0AAW1YAW8"/>
<dbReference type="EMBL" id="JBEDUW010000002">
    <property type="protein sequence ID" value="KAK9945832.1"/>
    <property type="molecule type" value="Genomic_DNA"/>
</dbReference>
<proteinExistence type="predicted"/>
<evidence type="ECO:0000256" key="2">
    <source>
        <dbReference type="SAM" id="Phobius"/>
    </source>
</evidence>
<organism evidence="3 4">
    <name type="scientific">Rubus argutus</name>
    <name type="common">Southern blackberry</name>
    <dbReference type="NCBI Taxonomy" id="59490"/>
    <lineage>
        <taxon>Eukaryota</taxon>
        <taxon>Viridiplantae</taxon>
        <taxon>Streptophyta</taxon>
        <taxon>Embryophyta</taxon>
        <taxon>Tracheophyta</taxon>
        <taxon>Spermatophyta</taxon>
        <taxon>Magnoliopsida</taxon>
        <taxon>eudicotyledons</taxon>
        <taxon>Gunneridae</taxon>
        <taxon>Pentapetalae</taxon>
        <taxon>rosids</taxon>
        <taxon>fabids</taxon>
        <taxon>Rosales</taxon>
        <taxon>Rosaceae</taxon>
        <taxon>Rosoideae</taxon>
        <taxon>Rosoideae incertae sedis</taxon>
        <taxon>Rubus</taxon>
    </lineage>
</organism>
<evidence type="ECO:0000256" key="1">
    <source>
        <dbReference type="ARBA" id="ARBA00023002"/>
    </source>
</evidence>
<dbReference type="GO" id="GO:0004029">
    <property type="term" value="F:aldehyde dehydrogenase (NAD+) activity"/>
    <property type="evidence" value="ECO:0007669"/>
    <property type="project" value="TreeGrafter"/>
</dbReference>
<dbReference type="InterPro" id="IPR016162">
    <property type="entry name" value="Ald_DH_N"/>
</dbReference>
<dbReference type="InterPro" id="IPR016161">
    <property type="entry name" value="Ald_DH/histidinol_DH"/>
</dbReference>